<evidence type="ECO:0000313" key="2">
    <source>
        <dbReference type="EMBL" id="PKU25046.1"/>
    </source>
</evidence>
<keyword evidence="3" id="KW-1185">Reference proteome</keyword>
<dbReference type="OrthoDB" id="9772407at2"/>
<proteinExistence type="predicted"/>
<dbReference type="AlphaFoldDB" id="A0A2N3PXB4"/>
<dbReference type="PRINTS" id="PR00069">
    <property type="entry name" value="ALDKETRDTASE"/>
</dbReference>
<dbReference type="GO" id="GO:0016491">
    <property type="term" value="F:oxidoreductase activity"/>
    <property type="evidence" value="ECO:0007669"/>
    <property type="project" value="InterPro"/>
</dbReference>
<dbReference type="SUPFAM" id="SSF51430">
    <property type="entry name" value="NAD(P)-linked oxidoreductase"/>
    <property type="match status" value="1"/>
</dbReference>
<dbReference type="InterPro" id="IPR020471">
    <property type="entry name" value="AKR"/>
</dbReference>
<dbReference type="InterPro" id="IPR023210">
    <property type="entry name" value="NADP_OxRdtase_dom"/>
</dbReference>
<protein>
    <submittedName>
        <fullName evidence="2">Aldo/keto reductase</fullName>
    </submittedName>
</protein>
<evidence type="ECO:0000313" key="3">
    <source>
        <dbReference type="Proteomes" id="UP000233293"/>
    </source>
</evidence>
<dbReference type="Pfam" id="PF00248">
    <property type="entry name" value="Aldo_ket_red"/>
    <property type="match status" value="1"/>
</dbReference>
<reference evidence="3" key="1">
    <citation type="submission" date="2017-12" db="EMBL/GenBank/DDBJ databases">
        <title>Draft genome sequence of Telmatospirillum siberiense 26-4b1T, an acidotolerant peatland alphaproteobacterium potentially involved in sulfur cycling.</title>
        <authorList>
            <person name="Hausmann B."/>
            <person name="Pjevac P."/>
            <person name="Schreck K."/>
            <person name="Herbold C.W."/>
            <person name="Daims H."/>
            <person name="Wagner M."/>
            <person name="Pester M."/>
            <person name="Loy A."/>
        </authorList>
    </citation>
    <scope>NUCLEOTIDE SEQUENCE [LARGE SCALE GENOMIC DNA]</scope>
    <source>
        <strain evidence="3">26-4b1</strain>
    </source>
</reference>
<evidence type="ECO:0000259" key="1">
    <source>
        <dbReference type="Pfam" id="PF00248"/>
    </source>
</evidence>
<dbReference type="PANTHER" id="PTHR43638:SF3">
    <property type="entry name" value="ALDEHYDE REDUCTASE"/>
    <property type="match status" value="1"/>
</dbReference>
<dbReference type="EMBL" id="PIUM01000006">
    <property type="protein sequence ID" value="PKU25046.1"/>
    <property type="molecule type" value="Genomic_DNA"/>
</dbReference>
<dbReference type="CDD" id="cd19138">
    <property type="entry name" value="AKR_YeaE"/>
    <property type="match status" value="1"/>
</dbReference>
<comment type="caution">
    <text evidence="2">The sequence shown here is derived from an EMBL/GenBank/DDBJ whole genome shotgun (WGS) entry which is preliminary data.</text>
</comment>
<dbReference type="RefSeq" id="WP_101249973.1">
    <property type="nucleotide sequence ID" value="NZ_PIUM01000006.1"/>
</dbReference>
<feature type="domain" description="NADP-dependent oxidoreductase" evidence="1">
    <location>
        <begin position="15"/>
        <end position="263"/>
    </location>
</feature>
<organism evidence="2 3">
    <name type="scientific">Telmatospirillum siberiense</name>
    <dbReference type="NCBI Taxonomy" id="382514"/>
    <lineage>
        <taxon>Bacteria</taxon>
        <taxon>Pseudomonadati</taxon>
        <taxon>Pseudomonadota</taxon>
        <taxon>Alphaproteobacteria</taxon>
        <taxon>Rhodospirillales</taxon>
        <taxon>Rhodospirillaceae</taxon>
        <taxon>Telmatospirillum</taxon>
    </lineage>
</organism>
<dbReference type="InterPro" id="IPR036812">
    <property type="entry name" value="NAD(P)_OxRdtase_dom_sf"/>
</dbReference>
<name>A0A2N3PXB4_9PROT</name>
<accession>A0A2N3PXB4</accession>
<dbReference type="Gene3D" id="3.20.20.100">
    <property type="entry name" value="NADP-dependent oxidoreductase domain"/>
    <property type="match status" value="1"/>
</dbReference>
<dbReference type="PANTHER" id="PTHR43638">
    <property type="entry name" value="OXIDOREDUCTASE, ALDO/KETO REDUCTASE FAMILY PROTEIN"/>
    <property type="match status" value="1"/>
</dbReference>
<sequence>MHSVSLPDGEQVAALGQGSWGLGENRNRRAEELAAIREGVALGMTLIDTAEMYGEGGTESFLAEALAGLRDQVFLVSKAYPQNAGRARLAQACEQSLRRLNTDRLDLYLLHWRGNVPLGETAEAMQALQRKGKIRHWGVSNLDTEDMRELESLGGQTCATNQILYNLTRRGPEYDLLPWMQARRMPLMAYSPIEQGRLPAKNALKAIAQRHEATPLQIALAWVLHRTDAIVIPKAARLDHVRQNHAAAEIVLADDDLKALDEAFPPPSHKVPLAML</sequence>
<gene>
    <name evidence="2" type="ORF">CWS72_07480</name>
</gene>
<dbReference type="Proteomes" id="UP000233293">
    <property type="component" value="Unassembled WGS sequence"/>
</dbReference>